<dbReference type="EMBL" id="MTJN01000002">
    <property type="protein sequence ID" value="OOV05843.1"/>
    <property type="molecule type" value="Genomic_DNA"/>
</dbReference>
<proteinExistence type="predicted"/>
<protein>
    <submittedName>
        <fullName evidence="1">Uncharacterized protein</fullName>
    </submittedName>
</protein>
<dbReference type="Proteomes" id="UP000190750">
    <property type="component" value="Unassembled WGS sequence"/>
</dbReference>
<dbReference type="STRING" id="28066.RF819_03165"/>
<sequence>MMAAPMAVAAPQAAANAPGQLLACRVVIKMEDGSRGEHNGLYYHRMDALNRALDLFPDAKVIVSLSGGKAHRSAS</sequence>
<keyword evidence="2" id="KW-1185">Reference proteome</keyword>
<dbReference type="AlphaFoldDB" id="A0A1T1APC2"/>
<dbReference type="RefSeq" id="WP_078363622.1">
    <property type="nucleotide sequence ID" value="NZ_NRRK01000017.1"/>
</dbReference>
<gene>
    <name evidence="1" type="ORF">RF819_03165</name>
</gene>
<accession>A0A1T1APC2</accession>
<reference evidence="1 2" key="1">
    <citation type="submission" date="2017-01" db="EMBL/GenBank/DDBJ databases">
        <title>Genome sequencing of Rhodoferax fermentans JCM 7819.</title>
        <authorList>
            <person name="Kim Y.J."/>
            <person name="Farh M.E.-A."/>
            <person name="Yang D.-C."/>
        </authorList>
    </citation>
    <scope>NUCLEOTIDE SEQUENCE [LARGE SCALE GENOMIC DNA]</scope>
    <source>
        <strain evidence="1 2">JCM 7819</strain>
    </source>
</reference>
<evidence type="ECO:0000313" key="2">
    <source>
        <dbReference type="Proteomes" id="UP000190750"/>
    </source>
</evidence>
<name>A0A1T1APC2_RHOFE</name>
<evidence type="ECO:0000313" key="1">
    <source>
        <dbReference type="EMBL" id="OOV05843.1"/>
    </source>
</evidence>
<organism evidence="1 2">
    <name type="scientific">Rhodoferax fermentans</name>
    <dbReference type="NCBI Taxonomy" id="28066"/>
    <lineage>
        <taxon>Bacteria</taxon>
        <taxon>Pseudomonadati</taxon>
        <taxon>Pseudomonadota</taxon>
        <taxon>Betaproteobacteria</taxon>
        <taxon>Burkholderiales</taxon>
        <taxon>Comamonadaceae</taxon>
        <taxon>Rhodoferax</taxon>
    </lineage>
</organism>
<comment type="caution">
    <text evidence="1">The sequence shown here is derived from an EMBL/GenBank/DDBJ whole genome shotgun (WGS) entry which is preliminary data.</text>
</comment>